<keyword evidence="8 12" id="KW-1133">Transmembrane helix</keyword>
<dbReference type="InterPro" id="IPR007891">
    <property type="entry name" value="CHASE3"/>
</dbReference>
<evidence type="ECO:0000256" key="9">
    <source>
        <dbReference type="ARBA" id="ARBA00023012"/>
    </source>
</evidence>
<evidence type="ECO:0000256" key="2">
    <source>
        <dbReference type="ARBA" id="ARBA00004236"/>
    </source>
</evidence>
<evidence type="ECO:0000256" key="12">
    <source>
        <dbReference type="SAM" id="Phobius"/>
    </source>
</evidence>
<dbReference type="SMART" id="SM00304">
    <property type="entry name" value="HAMP"/>
    <property type="match status" value="1"/>
</dbReference>
<dbReference type="Gene3D" id="6.10.340.10">
    <property type="match status" value="1"/>
</dbReference>
<keyword evidence="10" id="KW-0175">Coiled coil</keyword>
<proteinExistence type="predicted"/>
<name>A0A919GUG1_9ACTN</name>
<dbReference type="Gene3D" id="1.10.287.130">
    <property type="match status" value="1"/>
</dbReference>
<dbReference type="PROSITE" id="PS50885">
    <property type="entry name" value="HAMP"/>
    <property type="match status" value="1"/>
</dbReference>
<evidence type="ECO:0000259" key="14">
    <source>
        <dbReference type="PROSITE" id="PS50885"/>
    </source>
</evidence>
<dbReference type="InterPro" id="IPR005467">
    <property type="entry name" value="His_kinase_dom"/>
</dbReference>
<dbReference type="PRINTS" id="PR00344">
    <property type="entry name" value="BCTRLSENSOR"/>
</dbReference>
<dbReference type="InterPro" id="IPR003661">
    <property type="entry name" value="HisK_dim/P_dom"/>
</dbReference>
<gene>
    <name evidence="15" type="ORF">Sxan_05610</name>
</gene>
<dbReference type="PROSITE" id="PS50109">
    <property type="entry name" value="HIS_KIN"/>
    <property type="match status" value="1"/>
</dbReference>
<comment type="subcellular location">
    <subcellularLocation>
        <location evidence="2">Cell membrane</location>
    </subcellularLocation>
</comment>
<feature type="region of interest" description="Disordered" evidence="11">
    <location>
        <begin position="542"/>
        <end position="571"/>
    </location>
</feature>
<dbReference type="Proteomes" id="UP000600026">
    <property type="component" value="Unassembled WGS sequence"/>
</dbReference>
<dbReference type="SMART" id="SM00387">
    <property type="entry name" value="HATPase_c"/>
    <property type="match status" value="1"/>
</dbReference>
<evidence type="ECO:0000313" key="16">
    <source>
        <dbReference type="Proteomes" id="UP000600026"/>
    </source>
</evidence>
<dbReference type="EMBL" id="BNEE01000003">
    <property type="protein sequence ID" value="GHI83197.1"/>
    <property type="molecule type" value="Genomic_DNA"/>
</dbReference>
<dbReference type="Pfam" id="PF00512">
    <property type="entry name" value="HisKA"/>
    <property type="match status" value="1"/>
</dbReference>
<evidence type="ECO:0000256" key="5">
    <source>
        <dbReference type="ARBA" id="ARBA00022679"/>
    </source>
</evidence>
<keyword evidence="9" id="KW-0902">Two-component regulatory system</keyword>
<dbReference type="GO" id="GO:0005886">
    <property type="term" value="C:plasma membrane"/>
    <property type="evidence" value="ECO:0007669"/>
    <property type="project" value="UniProtKB-SubCell"/>
</dbReference>
<feature type="coiled-coil region" evidence="10">
    <location>
        <begin position="282"/>
        <end position="316"/>
    </location>
</feature>
<evidence type="ECO:0000256" key="3">
    <source>
        <dbReference type="ARBA" id="ARBA00012438"/>
    </source>
</evidence>
<keyword evidence="16" id="KW-1185">Reference proteome</keyword>
<organism evidence="15 16">
    <name type="scientific">Streptomyces xanthophaeus</name>
    <dbReference type="NCBI Taxonomy" id="67385"/>
    <lineage>
        <taxon>Bacteria</taxon>
        <taxon>Bacillati</taxon>
        <taxon>Actinomycetota</taxon>
        <taxon>Actinomycetes</taxon>
        <taxon>Kitasatosporales</taxon>
        <taxon>Streptomycetaceae</taxon>
        <taxon>Streptomyces</taxon>
    </lineage>
</organism>
<feature type="transmembrane region" description="Helical" evidence="12">
    <location>
        <begin position="210"/>
        <end position="234"/>
    </location>
</feature>
<accession>A0A919GUG1</accession>
<evidence type="ECO:0000256" key="1">
    <source>
        <dbReference type="ARBA" id="ARBA00000085"/>
    </source>
</evidence>
<evidence type="ECO:0000313" key="15">
    <source>
        <dbReference type="EMBL" id="GHI83197.1"/>
    </source>
</evidence>
<dbReference type="CDD" id="cd06225">
    <property type="entry name" value="HAMP"/>
    <property type="match status" value="1"/>
</dbReference>
<dbReference type="InterPro" id="IPR004358">
    <property type="entry name" value="Sig_transdc_His_kin-like_C"/>
</dbReference>
<dbReference type="Pfam" id="PF02518">
    <property type="entry name" value="HATPase_c"/>
    <property type="match status" value="1"/>
</dbReference>
<dbReference type="Pfam" id="PF00672">
    <property type="entry name" value="HAMP"/>
    <property type="match status" value="1"/>
</dbReference>
<protein>
    <recommendedName>
        <fullName evidence="3">histidine kinase</fullName>
        <ecNumber evidence="3">2.7.13.3</ecNumber>
    </recommendedName>
</protein>
<feature type="domain" description="HAMP" evidence="14">
    <location>
        <begin position="231"/>
        <end position="283"/>
    </location>
</feature>
<feature type="compositionally biased region" description="Pro residues" evidence="11">
    <location>
        <begin position="555"/>
        <end position="564"/>
    </location>
</feature>
<dbReference type="InterPro" id="IPR036097">
    <property type="entry name" value="HisK_dim/P_sf"/>
</dbReference>
<evidence type="ECO:0000256" key="6">
    <source>
        <dbReference type="ARBA" id="ARBA00022692"/>
    </source>
</evidence>
<comment type="catalytic activity">
    <reaction evidence="1">
        <text>ATP + protein L-histidine = ADP + protein N-phospho-L-histidine.</text>
        <dbReference type="EC" id="2.7.13.3"/>
    </reaction>
</comment>
<evidence type="ECO:0000256" key="8">
    <source>
        <dbReference type="ARBA" id="ARBA00022989"/>
    </source>
</evidence>
<evidence type="ECO:0000256" key="11">
    <source>
        <dbReference type="SAM" id="MobiDB-lite"/>
    </source>
</evidence>
<evidence type="ECO:0000259" key="13">
    <source>
        <dbReference type="PROSITE" id="PS50109"/>
    </source>
</evidence>
<dbReference type="InterPro" id="IPR052162">
    <property type="entry name" value="Sensor_kinase/Photoreceptor"/>
</dbReference>
<keyword evidence="6 12" id="KW-0812">Transmembrane</keyword>
<dbReference type="Gene3D" id="3.30.565.10">
    <property type="entry name" value="Histidine kinase-like ATPase, C-terminal domain"/>
    <property type="match status" value="1"/>
</dbReference>
<keyword evidence="5" id="KW-0808">Transferase</keyword>
<keyword evidence="4" id="KW-0597">Phosphoprotein</keyword>
<dbReference type="PANTHER" id="PTHR43304:SF1">
    <property type="entry name" value="PAC DOMAIN-CONTAINING PROTEIN"/>
    <property type="match status" value="1"/>
</dbReference>
<dbReference type="PANTHER" id="PTHR43304">
    <property type="entry name" value="PHYTOCHROME-LIKE PROTEIN CPH1"/>
    <property type="match status" value="1"/>
</dbReference>
<dbReference type="AlphaFoldDB" id="A0A919GUG1"/>
<comment type="caution">
    <text evidence="15">The sequence shown here is derived from an EMBL/GenBank/DDBJ whole genome shotgun (WGS) entry which is preliminary data.</text>
</comment>
<feature type="transmembrane region" description="Helical" evidence="12">
    <location>
        <begin position="36"/>
        <end position="59"/>
    </location>
</feature>
<dbReference type="Pfam" id="PF05227">
    <property type="entry name" value="CHASE3"/>
    <property type="match status" value="1"/>
</dbReference>
<feature type="region of interest" description="Disordered" evidence="11">
    <location>
        <begin position="1"/>
        <end position="28"/>
    </location>
</feature>
<dbReference type="InterPro" id="IPR003594">
    <property type="entry name" value="HATPase_dom"/>
</dbReference>
<feature type="domain" description="Histidine kinase" evidence="13">
    <location>
        <begin position="319"/>
        <end position="537"/>
    </location>
</feature>
<keyword evidence="7 15" id="KW-0418">Kinase</keyword>
<dbReference type="InterPro" id="IPR003660">
    <property type="entry name" value="HAMP_dom"/>
</dbReference>
<evidence type="ECO:0000256" key="4">
    <source>
        <dbReference type="ARBA" id="ARBA00022553"/>
    </source>
</evidence>
<dbReference type="SUPFAM" id="SSF47384">
    <property type="entry name" value="Homodimeric domain of signal transducing histidine kinase"/>
    <property type="match status" value="1"/>
</dbReference>
<evidence type="ECO:0000256" key="7">
    <source>
        <dbReference type="ARBA" id="ARBA00022777"/>
    </source>
</evidence>
<dbReference type="InterPro" id="IPR036890">
    <property type="entry name" value="HATPase_C_sf"/>
</dbReference>
<reference evidence="15" key="1">
    <citation type="submission" date="2020-09" db="EMBL/GenBank/DDBJ databases">
        <title>Whole genome shotgun sequence of Streptomyces xanthophaeus NBRC 12829.</title>
        <authorList>
            <person name="Komaki H."/>
            <person name="Tamura T."/>
        </authorList>
    </citation>
    <scope>NUCLEOTIDE SEQUENCE</scope>
    <source>
        <strain evidence="15">NBRC 12829</strain>
    </source>
</reference>
<dbReference type="SMART" id="SM00388">
    <property type="entry name" value="HisKA"/>
    <property type="match status" value="1"/>
</dbReference>
<evidence type="ECO:0000256" key="10">
    <source>
        <dbReference type="SAM" id="Coils"/>
    </source>
</evidence>
<dbReference type="CDD" id="cd00082">
    <property type="entry name" value="HisKA"/>
    <property type="match status" value="1"/>
</dbReference>
<dbReference type="SUPFAM" id="SSF55874">
    <property type="entry name" value="ATPase domain of HSP90 chaperone/DNA topoisomerase II/histidine kinase"/>
    <property type="match status" value="1"/>
</dbReference>
<dbReference type="GO" id="GO:0000155">
    <property type="term" value="F:phosphorelay sensor kinase activity"/>
    <property type="evidence" value="ECO:0007669"/>
    <property type="project" value="InterPro"/>
</dbReference>
<dbReference type="EC" id="2.7.13.3" evidence="3"/>
<sequence>MNVPEEAESRPETGPQTRPEAVDGGKPRRRASLRTWFTTAAAMLALMVVGTAAVGAALLSHTTTAGNRLVDDLLPAQRDALRLEAALLDQETGIRGYLLGRDPVLLEPYERGLQNERSAVERLATDLDGDEGVRADTDAVREATRIWQDEFATPSLAAARGEGQAPSVQSGKERFDEVRERIAAQQARLDRLQSDARVTFDEARSERDRILLVIVAAFLLAGLGLAVLLNVGVLRPLAEVRAASRRVAAGAFEEEIPQRGPSDLRSLAEAVESMRRRTVAELTASQRTAEELKRTAASLDEQAAELRRSNAELEQFAYVASHDLQEPLRKVASFCQLLEKRYGDRLDERGAQYIGFAVDGAKRMQVLINDLLTFSRVGRVQDAREEVALDGTLDRALRNLAAAVEESDAEVIRPDRLPEVLGDPTLLTMLWQNLIGNAIKFRAPDRAPRVEIEVSEEEATAGFHTFTVTDNGIGIPAEFAEKVFVIFQRLHGRTTYGGTGIGLSLCKKIVEHAGGQIRIDPTHTEGARLVFTLPVLAQEDEGAVTDPAAAGAPSPTTPSAPAPAAPEGSSL</sequence>
<keyword evidence="12" id="KW-0472">Membrane</keyword>